<keyword evidence="3" id="KW-1185">Reference proteome</keyword>
<evidence type="ECO:0000256" key="1">
    <source>
        <dbReference type="SAM" id="MobiDB-lite"/>
    </source>
</evidence>
<feature type="region of interest" description="Disordered" evidence="1">
    <location>
        <begin position="1"/>
        <end position="76"/>
    </location>
</feature>
<feature type="compositionally biased region" description="Low complexity" evidence="1">
    <location>
        <begin position="39"/>
        <end position="62"/>
    </location>
</feature>
<reference evidence="2 3" key="1">
    <citation type="submission" date="2018-05" db="EMBL/GenBank/DDBJ databases">
        <title>Genome sequencing and assembly of the regulated plant pathogen Lachnellula willkommii and related sister species for the development of diagnostic species identification markers.</title>
        <authorList>
            <person name="Giroux E."/>
            <person name="Bilodeau G."/>
        </authorList>
    </citation>
    <scope>NUCLEOTIDE SEQUENCE [LARGE SCALE GENOMIC DNA]</scope>
    <source>
        <strain evidence="2 3">CBS 268.59</strain>
    </source>
</reference>
<proteinExistence type="predicted"/>
<dbReference type="PANTHER" id="PTHR42085">
    <property type="entry name" value="F-BOX DOMAIN-CONTAINING PROTEIN"/>
    <property type="match status" value="1"/>
</dbReference>
<dbReference type="PANTHER" id="PTHR42085:SF2">
    <property type="entry name" value="F-BOX DOMAIN-CONTAINING PROTEIN"/>
    <property type="match status" value="1"/>
</dbReference>
<dbReference type="AlphaFoldDB" id="A0A8T9BWC8"/>
<dbReference type="OrthoDB" id="5372935at2759"/>
<dbReference type="InterPro" id="IPR038883">
    <property type="entry name" value="AN11006-like"/>
</dbReference>
<protein>
    <submittedName>
        <fullName evidence="2">Uncharacterized protein</fullName>
    </submittedName>
</protein>
<gene>
    <name evidence="2" type="ORF">LSUE1_G009442</name>
</gene>
<organism evidence="2 3">
    <name type="scientific">Lachnellula suecica</name>
    <dbReference type="NCBI Taxonomy" id="602035"/>
    <lineage>
        <taxon>Eukaryota</taxon>
        <taxon>Fungi</taxon>
        <taxon>Dikarya</taxon>
        <taxon>Ascomycota</taxon>
        <taxon>Pezizomycotina</taxon>
        <taxon>Leotiomycetes</taxon>
        <taxon>Helotiales</taxon>
        <taxon>Lachnaceae</taxon>
        <taxon>Lachnellula</taxon>
    </lineage>
</organism>
<sequence>MTMHTSNRPRAKRRTGATAQPEAVQERMHAALPNRSVASMSTTPLSSTYPTPQSSTYPSAYPSEDDDEAGPKTNIQPFRFMDLPSELRNKIYTMLFAAAPPVIDLDPHTFTLLHRQKLLSLFRVSRQVHNEAAHNFFSTSTFRLFPTYPGRYFKTKKPLLARIPPNYRASMTYLELRVGPGWNNPPRGWVVNDALGLADCTNVRVLRVFVECDPSDAIFKGFRMGEGAYERFSAALLDAVLKEVPSIKVVEFDAYSSVKRTGDLMSGLGEVVANHDKIVGWGPERGWDKDSDQVWLDAILMNGLGKRVTKSLVVFG</sequence>
<comment type="caution">
    <text evidence="2">The sequence shown here is derived from an EMBL/GenBank/DDBJ whole genome shotgun (WGS) entry which is preliminary data.</text>
</comment>
<dbReference type="Proteomes" id="UP000469558">
    <property type="component" value="Unassembled WGS sequence"/>
</dbReference>
<accession>A0A8T9BWC8</accession>
<dbReference type="EMBL" id="QGMK01002116">
    <property type="protein sequence ID" value="TVY60785.1"/>
    <property type="molecule type" value="Genomic_DNA"/>
</dbReference>
<evidence type="ECO:0000313" key="3">
    <source>
        <dbReference type="Proteomes" id="UP000469558"/>
    </source>
</evidence>
<evidence type="ECO:0000313" key="2">
    <source>
        <dbReference type="EMBL" id="TVY60785.1"/>
    </source>
</evidence>
<name>A0A8T9BWC8_9HELO</name>